<evidence type="ECO:0000313" key="17">
    <source>
        <dbReference type="Proteomes" id="UP000807306"/>
    </source>
</evidence>
<evidence type="ECO:0000256" key="3">
    <source>
        <dbReference type="ARBA" id="ARBA00004721"/>
    </source>
</evidence>
<comment type="caution">
    <text evidence="16">The sequence shown here is derived from an EMBL/GenBank/DDBJ whole genome shotgun (WGS) entry which is preliminary data.</text>
</comment>
<comment type="pathway">
    <text evidence="3">Secondary metabolite biosynthesis; terpenoid biosynthesis.</text>
</comment>
<dbReference type="PRINTS" id="PR00385">
    <property type="entry name" value="P450"/>
</dbReference>
<organism evidence="16 17">
    <name type="scientific">Crepidotus variabilis</name>
    <dbReference type="NCBI Taxonomy" id="179855"/>
    <lineage>
        <taxon>Eukaryota</taxon>
        <taxon>Fungi</taxon>
        <taxon>Dikarya</taxon>
        <taxon>Basidiomycota</taxon>
        <taxon>Agaricomycotina</taxon>
        <taxon>Agaricomycetes</taxon>
        <taxon>Agaricomycetidae</taxon>
        <taxon>Agaricales</taxon>
        <taxon>Agaricineae</taxon>
        <taxon>Crepidotaceae</taxon>
        <taxon>Crepidotus</taxon>
    </lineage>
</organism>
<dbReference type="GO" id="GO:0016705">
    <property type="term" value="F:oxidoreductase activity, acting on paired donors, with incorporation or reduction of molecular oxygen"/>
    <property type="evidence" value="ECO:0007669"/>
    <property type="project" value="InterPro"/>
</dbReference>
<evidence type="ECO:0000256" key="5">
    <source>
        <dbReference type="ARBA" id="ARBA00022617"/>
    </source>
</evidence>
<keyword evidence="12 15" id="KW-0472">Membrane</keyword>
<dbReference type="InterPro" id="IPR001128">
    <property type="entry name" value="Cyt_P450"/>
</dbReference>
<dbReference type="EMBL" id="MU157843">
    <property type="protein sequence ID" value="KAF9529862.1"/>
    <property type="molecule type" value="Genomic_DNA"/>
</dbReference>
<dbReference type="SUPFAM" id="SSF48264">
    <property type="entry name" value="Cytochrome P450"/>
    <property type="match status" value="1"/>
</dbReference>
<dbReference type="Pfam" id="PF00067">
    <property type="entry name" value="p450"/>
    <property type="match status" value="1"/>
</dbReference>
<dbReference type="InterPro" id="IPR050121">
    <property type="entry name" value="Cytochrome_P450_monoxygenase"/>
</dbReference>
<dbReference type="Proteomes" id="UP000807306">
    <property type="component" value="Unassembled WGS sequence"/>
</dbReference>
<keyword evidence="7 13" id="KW-0479">Metal-binding</keyword>
<keyword evidence="8 15" id="KW-1133">Transmembrane helix</keyword>
<dbReference type="InterPro" id="IPR036396">
    <property type="entry name" value="Cyt_P450_sf"/>
</dbReference>
<evidence type="ECO:0000256" key="12">
    <source>
        <dbReference type="ARBA" id="ARBA00023136"/>
    </source>
</evidence>
<accession>A0A9P6JQN5</accession>
<proteinExistence type="inferred from homology"/>
<comment type="similarity">
    <text evidence="4 14">Belongs to the cytochrome P450 family.</text>
</comment>
<dbReference type="PANTHER" id="PTHR24305">
    <property type="entry name" value="CYTOCHROME P450"/>
    <property type="match status" value="1"/>
</dbReference>
<dbReference type="GO" id="GO:0020037">
    <property type="term" value="F:heme binding"/>
    <property type="evidence" value="ECO:0007669"/>
    <property type="project" value="InterPro"/>
</dbReference>
<evidence type="ECO:0000256" key="15">
    <source>
        <dbReference type="SAM" id="Phobius"/>
    </source>
</evidence>
<dbReference type="GO" id="GO:0004497">
    <property type="term" value="F:monooxygenase activity"/>
    <property type="evidence" value="ECO:0007669"/>
    <property type="project" value="UniProtKB-KW"/>
</dbReference>
<keyword evidence="10 13" id="KW-0408">Iron</keyword>
<keyword evidence="6 15" id="KW-0812">Transmembrane</keyword>
<evidence type="ECO:0000256" key="11">
    <source>
        <dbReference type="ARBA" id="ARBA00023033"/>
    </source>
</evidence>
<evidence type="ECO:0000313" key="16">
    <source>
        <dbReference type="EMBL" id="KAF9529862.1"/>
    </source>
</evidence>
<reference evidence="16" key="1">
    <citation type="submission" date="2020-11" db="EMBL/GenBank/DDBJ databases">
        <authorList>
            <consortium name="DOE Joint Genome Institute"/>
            <person name="Ahrendt S."/>
            <person name="Riley R."/>
            <person name="Andreopoulos W."/>
            <person name="Labutti K."/>
            <person name="Pangilinan J."/>
            <person name="Ruiz-Duenas F.J."/>
            <person name="Barrasa J.M."/>
            <person name="Sanchez-Garcia M."/>
            <person name="Camarero S."/>
            <person name="Miyauchi S."/>
            <person name="Serrano A."/>
            <person name="Linde D."/>
            <person name="Babiker R."/>
            <person name="Drula E."/>
            <person name="Ayuso-Fernandez I."/>
            <person name="Pacheco R."/>
            <person name="Padilla G."/>
            <person name="Ferreira P."/>
            <person name="Barriuso J."/>
            <person name="Kellner H."/>
            <person name="Castanera R."/>
            <person name="Alfaro M."/>
            <person name="Ramirez L."/>
            <person name="Pisabarro A.G."/>
            <person name="Kuo A."/>
            <person name="Tritt A."/>
            <person name="Lipzen A."/>
            <person name="He G."/>
            <person name="Yan M."/>
            <person name="Ng V."/>
            <person name="Cullen D."/>
            <person name="Martin F."/>
            <person name="Rosso M.-N."/>
            <person name="Henrissat B."/>
            <person name="Hibbett D."/>
            <person name="Martinez A.T."/>
            <person name="Grigoriev I.V."/>
        </authorList>
    </citation>
    <scope>NUCLEOTIDE SEQUENCE</scope>
    <source>
        <strain evidence="16">CBS 506.95</strain>
    </source>
</reference>
<keyword evidence="5 13" id="KW-0349">Heme</keyword>
<evidence type="ECO:0000256" key="10">
    <source>
        <dbReference type="ARBA" id="ARBA00023004"/>
    </source>
</evidence>
<dbReference type="AlphaFoldDB" id="A0A9P6JQN5"/>
<evidence type="ECO:0000256" key="6">
    <source>
        <dbReference type="ARBA" id="ARBA00022692"/>
    </source>
</evidence>
<keyword evidence="9 14" id="KW-0560">Oxidoreductase</keyword>
<evidence type="ECO:0000256" key="1">
    <source>
        <dbReference type="ARBA" id="ARBA00001971"/>
    </source>
</evidence>
<dbReference type="Gene3D" id="1.10.630.10">
    <property type="entry name" value="Cytochrome P450"/>
    <property type="match status" value="1"/>
</dbReference>
<dbReference type="PANTHER" id="PTHR24305:SF166">
    <property type="entry name" value="CYTOCHROME P450 12A4, MITOCHONDRIAL-RELATED"/>
    <property type="match status" value="1"/>
</dbReference>
<evidence type="ECO:0000256" key="7">
    <source>
        <dbReference type="ARBA" id="ARBA00022723"/>
    </source>
</evidence>
<protein>
    <submittedName>
        <fullName evidence="16">Cytochrome P450</fullName>
    </submittedName>
</protein>
<evidence type="ECO:0000256" key="9">
    <source>
        <dbReference type="ARBA" id="ARBA00023002"/>
    </source>
</evidence>
<evidence type="ECO:0000256" key="13">
    <source>
        <dbReference type="PIRSR" id="PIRSR602401-1"/>
    </source>
</evidence>
<dbReference type="PRINTS" id="PR00463">
    <property type="entry name" value="EP450I"/>
</dbReference>
<comment type="subcellular location">
    <subcellularLocation>
        <location evidence="2">Membrane</location>
    </subcellularLocation>
</comment>
<evidence type="ECO:0000256" key="8">
    <source>
        <dbReference type="ARBA" id="ARBA00022989"/>
    </source>
</evidence>
<dbReference type="OrthoDB" id="1470350at2759"/>
<comment type="cofactor">
    <cofactor evidence="1 13">
        <name>heme</name>
        <dbReference type="ChEBI" id="CHEBI:30413"/>
    </cofactor>
</comment>
<dbReference type="GO" id="GO:0005506">
    <property type="term" value="F:iron ion binding"/>
    <property type="evidence" value="ECO:0007669"/>
    <property type="project" value="InterPro"/>
</dbReference>
<feature type="binding site" description="axial binding residue" evidence="13">
    <location>
        <position position="485"/>
    </location>
    <ligand>
        <name>heme</name>
        <dbReference type="ChEBI" id="CHEBI:30413"/>
    </ligand>
    <ligandPart>
        <name>Fe</name>
        <dbReference type="ChEBI" id="CHEBI:18248"/>
    </ligandPart>
</feature>
<dbReference type="InterPro" id="IPR017972">
    <property type="entry name" value="Cyt_P450_CS"/>
</dbReference>
<keyword evidence="11 14" id="KW-0503">Monooxygenase</keyword>
<dbReference type="GO" id="GO:0016020">
    <property type="term" value="C:membrane"/>
    <property type="evidence" value="ECO:0007669"/>
    <property type="project" value="UniProtKB-SubCell"/>
</dbReference>
<evidence type="ECO:0000256" key="2">
    <source>
        <dbReference type="ARBA" id="ARBA00004370"/>
    </source>
</evidence>
<sequence>MPARFSLTMSAAHSTSTYHQMSFYTLPTVNITVTLLIALGAACFLKYRSGLKAVAHFPGMRVPFYPTHFPGAILPTTWWNPGYLFLWNWRHTNYTQFGVDTFSVVPFIAGSPSFYTANLDVLRQVAGGGHKTSFAKIDSKYDMMRVWGMNLLSADKEMWRKHRRVVAPAFNPQLYQEVWAKTLQIYQEALIAEGWNQKKAVSIPCIQTITFKVALLIIAQCGFGFDFGWSDPPRSSSGCMSVQEAFGVVTNNHLLICFAPKWLLHLPYKRFQEVREAQEEVGNFMKAQVAERKKLVSLKKMEIVGNDIFTTLVKANEDEGGKFQLDDSELIGNVFVMLLAGHETTAHALAAALGLLSVDQEIQEEVYQQILSVCGQDGEPSFEDYEKLDKVQAVFYEAARLFPAAHILFREAWEDTILRIPKAEGQDGTVNIPVPKDTPVIVDMVGVQYNPRYFEDPTVFKPSRWHGISNDSDAFLAFSIGPRACVGRKFASFEAVAFLTSMLRDFSVYPLLSEGETIGNWKARVLDAKLGITLGVKDVPLKLVKRI</sequence>
<dbReference type="PROSITE" id="PS00086">
    <property type="entry name" value="CYTOCHROME_P450"/>
    <property type="match status" value="1"/>
</dbReference>
<evidence type="ECO:0000256" key="14">
    <source>
        <dbReference type="RuleBase" id="RU000461"/>
    </source>
</evidence>
<feature type="transmembrane region" description="Helical" evidence="15">
    <location>
        <begin position="23"/>
        <end position="45"/>
    </location>
</feature>
<keyword evidence="17" id="KW-1185">Reference proteome</keyword>
<gene>
    <name evidence="16" type="ORF">CPB83DRAFT_238423</name>
</gene>
<name>A0A9P6JQN5_9AGAR</name>
<dbReference type="InterPro" id="IPR002401">
    <property type="entry name" value="Cyt_P450_E_grp-I"/>
</dbReference>
<evidence type="ECO:0000256" key="4">
    <source>
        <dbReference type="ARBA" id="ARBA00010617"/>
    </source>
</evidence>